<dbReference type="EMBL" id="FUXI01000002">
    <property type="protein sequence ID" value="SJZ40534.1"/>
    <property type="molecule type" value="Genomic_DNA"/>
</dbReference>
<name>A0A1T4KDM7_9ENTE</name>
<dbReference type="AlphaFoldDB" id="A0A1T4KDM7"/>
<keyword evidence="4 7" id="KW-0812">Transmembrane</keyword>
<evidence type="ECO:0000256" key="7">
    <source>
        <dbReference type="RuleBase" id="RU363032"/>
    </source>
</evidence>
<comment type="similarity">
    <text evidence="7">Belongs to the binding-protein-dependent transport system permease family.</text>
</comment>
<keyword evidence="10" id="KW-1185">Reference proteome</keyword>
<evidence type="ECO:0000256" key="1">
    <source>
        <dbReference type="ARBA" id="ARBA00004651"/>
    </source>
</evidence>
<dbReference type="RefSeq" id="WP_078806178.1">
    <property type="nucleotide sequence ID" value="NZ_FUXI01000002.1"/>
</dbReference>
<dbReference type="InterPro" id="IPR035906">
    <property type="entry name" value="MetI-like_sf"/>
</dbReference>
<accession>A0A1T4KDM7</accession>
<dbReference type="PANTHER" id="PTHR30043:SF1">
    <property type="entry name" value="ABC TRANSPORT SYSTEM PERMEASE PROTEIN P69"/>
    <property type="match status" value="1"/>
</dbReference>
<evidence type="ECO:0000256" key="6">
    <source>
        <dbReference type="ARBA" id="ARBA00023136"/>
    </source>
</evidence>
<dbReference type="GO" id="GO:0055085">
    <property type="term" value="P:transmembrane transport"/>
    <property type="evidence" value="ECO:0007669"/>
    <property type="project" value="InterPro"/>
</dbReference>
<evidence type="ECO:0000313" key="9">
    <source>
        <dbReference type="EMBL" id="SJZ40534.1"/>
    </source>
</evidence>
<dbReference type="Pfam" id="PF00528">
    <property type="entry name" value="BPD_transp_1"/>
    <property type="match status" value="1"/>
</dbReference>
<feature type="transmembrane region" description="Helical" evidence="7">
    <location>
        <begin position="115"/>
        <end position="134"/>
    </location>
</feature>
<dbReference type="GO" id="GO:0005886">
    <property type="term" value="C:plasma membrane"/>
    <property type="evidence" value="ECO:0007669"/>
    <property type="project" value="UniProtKB-SubCell"/>
</dbReference>
<evidence type="ECO:0000256" key="5">
    <source>
        <dbReference type="ARBA" id="ARBA00022989"/>
    </source>
</evidence>
<dbReference type="PROSITE" id="PS50928">
    <property type="entry name" value="ABC_TM1"/>
    <property type="match status" value="1"/>
</dbReference>
<protein>
    <submittedName>
        <fullName evidence="9">Phosphonate transport system permease protein</fullName>
    </submittedName>
</protein>
<dbReference type="CDD" id="cd06261">
    <property type="entry name" value="TM_PBP2"/>
    <property type="match status" value="1"/>
</dbReference>
<reference evidence="10" key="1">
    <citation type="submission" date="2017-02" db="EMBL/GenBank/DDBJ databases">
        <authorList>
            <person name="Varghese N."/>
            <person name="Submissions S."/>
        </authorList>
    </citation>
    <scope>NUCLEOTIDE SEQUENCE [LARGE SCALE GENOMIC DNA]</scope>
    <source>
        <strain evidence="10">ATCC BAA-1030</strain>
    </source>
</reference>
<proteinExistence type="inferred from homology"/>
<dbReference type="STRING" id="263852.SAMN02745116_00200"/>
<evidence type="ECO:0000256" key="3">
    <source>
        <dbReference type="ARBA" id="ARBA00022475"/>
    </source>
</evidence>
<dbReference type="Gene3D" id="1.10.3720.10">
    <property type="entry name" value="MetI-like"/>
    <property type="match status" value="1"/>
</dbReference>
<keyword evidence="5 7" id="KW-1133">Transmembrane helix</keyword>
<dbReference type="Proteomes" id="UP000190328">
    <property type="component" value="Unassembled WGS sequence"/>
</dbReference>
<gene>
    <name evidence="9" type="ORF">SAMN02745116_00200</name>
</gene>
<feature type="transmembrane region" description="Helical" evidence="7">
    <location>
        <begin position="233"/>
        <end position="253"/>
    </location>
</feature>
<evidence type="ECO:0000256" key="4">
    <source>
        <dbReference type="ARBA" id="ARBA00022692"/>
    </source>
</evidence>
<evidence type="ECO:0000259" key="8">
    <source>
        <dbReference type="PROSITE" id="PS50928"/>
    </source>
</evidence>
<evidence type="ECO:0000313" key="10">
    <source>
        <dbReference type="Proteomes" id="UP000190328"/>
    </source>
</evidence>
<keyword evidence="6 7" id="KW-0472">Membrane</keyword>
<dbReference type="OrthoDB" id="8557224at2"/>
<organism evidence="9 10">
    <name type="scientific">Pilibacter termitis</name>
    <dbReference type="NCBI Taxonomy" id="263852"/>
    <lineage>
        <taxon>Bacteria</taxon>
        <taxon>Bacillati</taxon>
        <taxon>Bacillota</taxon>
        <taxon>Bacilli</taxon>
        <taxon>Lactobacillales</taxon>
        <taxon>Enterococcaceae</taxon>
        <taxon>Pilibacter</taxon>
    </lineage>
</organism>
<dbReference type="InterPro" id="IPR000515">
    <property type="entry name" value="MetI-like"/>
</dbReference>
<evidence type="ECO:0000256" key="2">
    <source>
        <dbReference type="ARBA" id="ARBA00022448"/>
    </source>
</evidence>
<feature type="transmembrane region" description="Helical" evidence="7">
    <location>
        <begin position="70"/>
        <end position="94"/>
    </location>
</feature>
<sequence>MNAKIALSRKKEKIANFSIVLGLILLFLVSIYSLKLDVATFVQRFTGASEIVSKFMRVDFSELNAILFELFTSICMAISALFLGFVFSFILSFLGASNTSPFPLFSAIIKGAVGIVRAIPALVWILIVVASLGFGNTSGVVGLVIPTVGYLTKSFISSIEEQEQAIIETMRSTGASWLQMITEGLLPGLATSLLSWTSIRLESNIAESISLGMLGAGGIGMLLMRAIKKYDYATISTIILFIFVTMLIVELSVGKLKKTIR</sequence>
<keyword evidence="2 7" id="KW-0813">Transport</keyword>
<feature type="domain" description="ABC transmembrane type-1" evidence="8">
    <location>
        <begin position="70"/>
        <end position="253"/>
    </location>
</feature>
<keyword evidence="3" id="KW-1003">Cell membrane</keyword>
<dbReference type="PANTHER" id="PTHR30043">
    <property type="entry name" value="PHOSPHONATES TRANSPORT SYSTEM PERMEASE PROTEIN"/>
    <property type="match status" value="1"/>
</dbReference>
<comment type="subcellular location">
    <subcellularLocation>
        <location evidence="1 7">Cell membrane</location>
        <topology evidence="1 7">Multi-pass membrane protein</topology>
    </subcellularLocation>
</comment>
<feature type="transmembrane region" description="Helical" evidence="7">
    <location>
        <begin position="208"/>
        <end position="227"/>
    </location>
</feature>
<dbReference type="SUPFAM" id="SSF161098">
    <property type="entry name" value="MetI-like"/>
    <property type="match status" value="1"/>
</dbReference>
<feature type="transmembrane region" description="Helical" evidence="7">
    <location>
        <begin position="14"/>
        <end position="34"/>
    </location>
</feature>